<dbReference type="RefSeq" id="WP_307424363.1">
    <property type="nucleotide sequence ID" value="NZ_JAUSVK010000001.1"/>
</dbReference>
<dbReference type="Proteomes" id="UP001237448">
    <property type="component" value="Unassembled WGS sequence"/>
</dbReference>
<evidence type="ECO:0000256" key="3">
    <source>
        <dbReference type="ARBA" id="ARBA00022692"/>
    </source>
</evidence>
<dbReference type="EMBL" id="JAUSVK010000001">
    <property type="protein sequence ID" value="MDQ0391664.1"/>
    <property type="molecule type" value="Genomic_DNA"/>
</dbReference>
<evidence type="ECO:0000313" key="8">
    <source>
        <dbReference type="EMBL" id="MDQ0391664.1"/>
    </source>
</evidence>
<reference evidence="8 9" key="1">
    <citation type="submission" date="2023-07" db="EMBL/GenBank/DDBJ databases">
        <title>Genomic Encyclopedia of Type Strains, Phase IV (KMG-IV): sequencing the most valuable type-strain genomes for metagenomic binning, comparative biology and taxonomic classification.</title>
        <authorList>
            <person name="Goeker M."/>
        </authorList>
    </citation>
    <scope>NUCLEOTIDE SEQUENCE [LARGE SCALE GENOMIC DNA]</scope>
    <source>
        <strain evidence="8 9">DSM 5896</strain>
    </source>
</reference>
<evidence type="ECO:0000256" key="6">
    <source>
        <dbReference type="SAM" id="Phobius"/>
    </source>
</evidence>
<dbReference type="PANTHER" id="PTHR32322:SF2">
    <property type="entry name" value="EAMA DOMAIN-CONTAINING PROTEIN"/>
    <property type="match status" value="1"/>
</dbReference>
<feature type="domain" description="EamA" evidence="7">
    <location>
        <begin position="7"/>
        <end position="139"/>
    </location>
</feature>
<feature type="transmembrane region" description="Helical" evidence="6">
    <location>
        <begin position="284"/>
        <end position="302"/>
    </location>
</feature>
<feature type="transmembrane region" description="Helical" evidence="6">
    <location>
        <begin position="259"/>
        <end position="278"/>
    </location>
</feature>
<comment type="similarity">
    <text evidence="2">Belongs to the EamA transporter family.</text>
</comment>
<feature type="transmembrane region" description="Helical" evidence="6">
    <location>
        <begin position="68"/>
        <end position="89"/>
    </location>
</feature>
<evidence type="ECO:0000256" key="1">
    <source>
        <dbReference type="ARBA" id="ARBA00004141"/>
    </source>
</evidence>
<comment type="caution">
    <text evidence="8">The sequence shown here is derived from an EMBL/GenBank/DDBJ whole genome shotgun (WGS) entry which is preliminary data.</text>
</comment>
<keyword evidence="4 6" id="KW-1133">Transmembrane helix</keyword>
<feature type="transmembrane region" description="Helical" evidence="6">
    <location>
        <begin position="7"/>
        <end position="28"/>
    </location>
</feature>
<feature type="transmembrane region" description="Helical" evidence="6">
    <location>
        <begin position="127"/>
        <end position="147"/>
    </location>
</feature>
<dbReference type="InterPro" id="IPR000620">
    <property type="entry name" value="EamA_dom"/>
</dbReference>
<keyword evidence="3 6" id="KW-0812">Transmembrane</keyword>
<organism evidence="8 9">
    <name type="scientific">Labrys monachus</name>
    <dbReference type="NCBI Taxonomy" id="217067"/>
    <lineage>
        <taxon>Bacteria</taxon>
        <taxon>Pseudomonadati</taxon>
        <taxon>Pseudomonadota</taxon>
        <taxon>Alphaproteobacteria</taxon>
        <taxon>Hyphomicrobiales</taxon>
        <taxon>Xanthobacteraceae</taxon>
        <taxon>Labrys</taxon>
    </lineage>
</organism>
<evidence type="ECO:0000256" key="5">
    <source>
        <dbReference type="ARBA" id="ARBA00023136"/>
    </source>
</evidence>
<dbReference type="SUPFAM" id="SSF103481">
    <property type="entry name" value="Multidrug resistance efflux transporter EmrE"/>
    <property type="match status" value="2"/>
</dbReference>
<gene>
    <name evidence="8" type="ORF">J3R73_001456</name>
</gene>
<name>A0ABU0FC00_9HYPH</name>
<feature type="transmembrane region" description="Helical" evidence="6">
    <location>
        <begin position="95"/>
        <end position="115"/>
    </location>
</feature>
<keyword evidence="9" id="KW-1185">Reference proteome</keyword>
<evidence type="ECO:0000256" key="2">
    <source>
        <dbReference type="ARBA" id="ARBA00007362"/>
    </source>
</evidence>
<protein>
    <submittedName>
        <fullName evidence="8">Drug/metabolite transporter (DMT)-like permease</fullName>
    </submittedName>
</protein>
<dbReference type="InterPro" id="IPR037185">
    <property type="entry name" value="EmrE-like"/>
</dbReference>
<feature type="transmembrane region" description="Helical" evidence="6">
    <location>
        <begin position="34"/>
        <end position="56"/>
    </location>
</feature>
<dbReference type="PANTHER" id="PTHR32322">
    <property type="entry name" value="INNER MEMBRANE TRANSPORTER"/>
    <property type="match status" value="1"/>
</dbReference>
<feature type="domain" description="EamA" evidence="7">
    <location>
        <begin position="163"/>
        <end position="301"/>
    </location>
</feature>
<feature type="transmembrane region" description="Helical" evidence="6">
    <location>
        <begin position="224"/>
        <end position="247"/>
    </location>
</feature>
<feature type="transmembrane region" description="Helical" evidence="6">
    <location>
        <begin position="191"/>
        <end position="212"/>
    </location>
</feature>
<keyword evidence="5 6" id="KW-0472">Membrane</keyword>
<accession>A0ABU0FC00</accession>
<evidence type="ECO:0000259" key="7">
    <source>
        <dbReference type="Pfam" id="PF00892"/>
    </source>
</evidence>
<comment type="subcellular location">
    <subcellularLocation>
        <location evidence="1">Membrane</location>
        <topology evidence="1">Multi-pass membrane protein</topology>
    </subcellularLocation>
</comment>
<dbReference type="InterPro" id="IPR050638">
    <property type="entry name" value="AA-Vitamin_Transporters"/>
</dbReference>
<dbReference type="Gene3D" id="1.10.3730.20">
    <property type="match status" value="1"/>
</dbReference>
<sequence>MKFDRNLLLFLVLCAIWGTTWIGIKAGVEAVPPLFFAGTRFTTAGFVMLAACVLGGRMPSVARRDWPRLAGTSLLMITFCYAPLFWGMLYVDSGTAAVLEMSLTPIALMGFAVLLGEEAFDRRRAGAIALGICGLAVLFGPTAYRGWLIRSGTDAAGMMRVLGAAAVAFAAITYAWGSVAARPLLRTYPSLLVAGVTTFAGGGVLLALSLAFEPGAAAALSGRWGLAAWSGWLFLVLFGSLLGYTMYMRLLRDIGATRAGTYAFVSPVVAVLLGMAFFGEQLRMLDVLGMAIMLLAAALAMFESGARAETA</sequence>
<proteinExistence type="inferred from homology"/>
<dbReference type="Pfam" id="PF00892">
    <property type="entry name" value="EamA"/>
    <property type="match status" value="2"/>
</dbReference>
<evidence type="ECO:0000256" key="4">
    <source>
        <dbReference type="ARBA" id="ARBA00022989"/>
    </source>
</evidence>
<evidence type="ECO:0000313" key="9">
    <source>
        <dbReference type="Proteomes" id="UP001237448"/>
    </source>
</evidence>
<feature type="transmembrane region" description="Helical" evidence="6">
    <location>
        <begin position="159"/>
        <end position="179"/>
    </location>
</feature>